<protein>
    <recommendedName>
        <fullName evidence="7">ATP synthase subunit delta</fullName>
    </recommendedName>
    <alternativeName>
        <fullName evidence="7">ATP synthase F(1) sector subunit delta</fullName>
    </alternativeName>
    <alternativeName>
        <fullName evidence="7">F-type ATPase subunit delta</fullName>
        <shortName evidence="7">F-ATPase subunit delta</shortName>
    </alternativeName>
</protein>
<dbReference type="EMBL" id="JAIQ01000065">
    <property type="protein sequence ID" value="KLE01561.1"/>
    <property type="molecule type" value="Genomic_DNA"/>
</dbReference>
<organism evidence="8 9">
    <name type="scientific">Aliarcobacter butzleri L348</name>
    <dbReference type="NCBI Taxonomy" id="1447256"/>
    <lineage>
        <taxon>Bacteria</taxon>
        <taxon>Pseudomonadati</taxon>
        <taxon>Campylobacterota</taxon>
        <taxon>Epsilonproteobacteria</taxon>
        <taxon>Campylobacterales</taxon>
        <taxon>Arcobacteraceae</taxon>
        <taxon>Aliarcobacter</taxon>
    </lineage>
</organism>
<dbReference type="HAMAP" id="MF_01416">
    <property type="entry name" value="ATP_synth_delta_bact"/>
    <property type="match status" value="1"/>
</dbReference>
<comment type="caution">
    <text evidence="8">The sequence shown here is derived from an EMBL/GenBank/DDBJ whole genome shotgun (WGS) entry which is preliminary data.</text>
</comment>
<keyword evidence="4 7" id="KW-0406">Ion transport</keyword>
<evidence type="ECO:0000256" key="3">
    <source>
        <dbReference type="ARBA" id="ARBA00022781"/>
    </source>
</evidence>
<comment type="similarity">
    <text evidence="7">Belongs to the ATPase delta chain family.</text>
</comment>
<dbReference type="AlphaFoldDB" id="A0A0G9K4Z2"/>
<comment type="function">
    <text evidence="7">F(1)F(0) ATP synthase produces ATP from ADP in the presence of a proton or sodium gradient. F-type ATPases consist of two structural domains, F(1) containing the extramembraneous catalytic core and F(0) containing the membrane proton channel, linked together by a central stalk and a peripheral stalk. During catalysis, ATP synthesis in the catalytic domain of F(1) is coupled via a rotary mechanism of the central stalk subunits to proton translocation.</text>
</comment>
<reference evidence="8 9" key="1">
    <citation type="submission" date="2014-01" db="EMBL/GenBank/DDBJ databases">
        <title>Development of a Comparative Genomic Fingerprinting Assay for High Resolution Genotyping of Arcobacter butzleri.</title>
        <authorList>
            <person name="Webb A.L."/>
            <person name="Inglis G.D."/>
            <person name="Kruczkiewicz P."/>
            <person name="Selinger L.B."/>
            <person name="Taboada E.N."/>
        </authorList>
    </citation>
    <scope>NUCLEOTIDE SEQUENCE [LARGE SCALE GENOMIC DNA]</scope>
    <source>
        <strain evidence="8 9">L348</strain>
    </source>
</reference>
<dbReference type="GO" id="GO:0046933">
    <property type="term" value="F:proton-transporting ATP synthase activity, rotational mechanism"/>
    <property type="evidence" value="ECO:0007669"/>
    <property type="project" value="UniProtKB-UniRule"/>
</dbReference>
<name>A0A0G9K4Z2_9BACT</name>
<keyword evidence="2 7" id="KW-0813">Transport</keyword>
<evidence type="ECO:0000313" key="8">
    <source>
        <dbReference type="EMBL" id="KLE01561.1"/>
    </source>
</evidence>
<keyword evidence="7" id="KW-0139">CF(1)</keyword>
<dbReference type="Proteomes" id="UP000035514">
    <property type="component" value="Unassembled WGS sequence"/>
</dbReference>
<dbReference type="NCBIfam" id="TIGR01145">
    <property type="entry name" value="ATP_synt_delta"/>
    <property type="match status" value="1"/>
</dbReference>
<dbReference type="RefSeq" id="WP_046996339.1">
    <property type="nucleotide sequence ID" value="NZ_JAIQ01000065.1"/>
</dbReference>
<dbReference type="PATRIC" id="fig|1447256.3.peg.612"/>
<dbReference type="Pfam" id="PF00213">
    <property type="entry name" value="OSCP"/>
    <property type="match status" value="1"/>
</dbReference>
<sequence>MKDLVAKRYVKALIDGRNSESINTISNKLNQVASAFADERFNSIISSPEISDKSKVDLIISFVDGTDNSLNNFIKLLGEKRRLDLLPFIAKDLNIELAKMNNNYIGVVYTNQELSSDYISSIEKQFSKKFDVKLSLSQNVCDYDGIKVDIDGLGVEISFSKDRLKSQLIDHILKAV</sequence>
<evidence type="ECO:0000256" key="2">
    <source>
        <dbReference type="ARBA" id="ARBA00022448"/>
    </source>
</evidence>
<dbReference type="GO" id="GO:0005886">
    <property type="term" value="C:plasma membrane"/>
    <property type="evidence" value="ECO:0007669"/>
    <property type="project" value="UniProtKB-SubCell"/>
</dbReference>
<dbReference type="InterPro" id="IPR026015">
    <property type="entry name" value="ATP_synth_OSCP/delta_N_sf"/>
</dbReference>
<keyword evidence="6 7" id="KW-0066">ATP synthesis</keyword>
<comment type="subcellular location">
    <subcellularLocation>
        <location evidence="7">Cell membrane</location>
        <topology evidence="7">Peripheral membrane protein</topology>
    </subcellularLocation>
    <subcellularLocation>
        <location evidence="1">Membrane</location>
    </subcellularLocation>
</comment>
<accession>A0A0G9K4Z2</accession>
<keyword evidence="7" id="KW-1003">Cell membrane</keyword>
<evidence type="ECO:0000313" key="9">
    <source>
        <dbReference type="Proteomes" id="UP000035514"/>
    </source>
</evidence>
<dbReference type="NCBIfam" id="NF006291">
    <property type="entry name" value="PRK08474.1"/>
    <property type="match status" value="1"/>
</dbReference>
<dbReference type="GO" id="GO:0045259">
    <property type="term" value="C:proton-transporting ATP synthase complex"/>
    <property type="evidence" value="ECO:0007669"/>
    <property type="project" value="UniProtKB-KW"/>
</dbReference>
<proteinExistence type="inferred from homology"/>
<keyword evidence="3 7" id="KW-0375">Hydrogen ion transport</keyword>
<evidence type="ECO:0000256" key="4">
    <source>
        <dbReference type="ARBA" id="ARBA00023065"/>
    </source>
</evidence>
<dbReference type="InterPro" id="IPR000711">
    <property type="entry name" value="ATPase_OSCP/dsu"/>
</dbReference>
<evidence type="ECO:0000256" key="1">
    <source>
        <dbReference type="ARBA" id="ARBA00004370"/>
    </source>
</evidence>
<dbReference type="Gene3D" id="1.10.520.20">
    <property type="entry name" value="N-terminal domain of the delta subunit of the F1F0-ATP synthase"/>
    <property type="match status" value="1"/>
</dbReference>
<dbReference type="SUPFAM" id="SSF47928">
    <property type="entry name" value="N-terminal domain of the delta subunit of the F1F0-ATP synthase"/>
    <property type="match status" value="1"/>
</dbReference>
<gene>
    <name evidence="7" type="primary">atpH</name>
    <name evidence="8" type="ORF">AA20_03175</name>
</gene>
<evidence type="ECO:0000256" key="7">
    <source>
        <dbReference type="HAMAP-Rule" id="MF_01416"/>
    </source>
</evidence>
<keyword evidence="5 7" id="KW-0472">Membrane</keyword>
<evidence type="ECO:0000256" key="6">
    <source>
        <dbReference type="ARBA" id="ARBA00023310"/>
    </source>
</evidence>
<comment type="function">
    <text evidence="7">This protein is part of the stalk that links CF(0) to CF(1). It either transmits conformational changes from CF(0) to CF(1) or is implicated in proton conduction.</text>
</comment>
<evidence type="ECO:0000256" key="5">
    <source>
        <dbReference type="ARBA" id="ARBA00023136"/>
    </source>
</evidence>